<gene>
    <name evidence="1" type="ORF">J5Y09_15590</name>
</gene>
<accession>A0ABS4AVF5</accession>
<evidence type="ECO:0008006" key="3">
    <source>
        <dbReference type="Google" id="ProtNLM"/>
    </source>
</evidence>
<sequence length="193" mass="19433">MRGVIRLSAADWLGTDDGVRASLPVPRAARCAVLAEGWAEPGAASLVAGAGAPVAFLPLGAAAFAWCAADGGDAITLHAPAPPARCRVAFHPSGIAATFAAALPRALATTTARSAQGSAPHAESLAEALGRAEPDAALAILADMLIAAREAPETIAAARALLRHAARHPLWRGPALGALPAALMEEEARSAWP</sequence>
<evidence type="ECO:0000313" key="1">
    <source>
        <dbReference type="EMBL" id="MBP0465348.1"/>
    </source>
</evidence>
<organism evidence="1 2">
    <name type="scientific">Roseomonas nitratireducens</name>
    <dbReference type="NCBI Taxonomy" id="2820810"/>
    <lineage>
        <taxon>Bacteria</taxon>
        <taxon>Pseudomonadati</taxon>
        <taxon>Pseudomonadota</taxon>
        <taxon>Alphaproteobacteria</taxon>
        <taxon>Acetobacterales</taxon>
        <taxon>Roseomonadaceae</taxon>
        <taxon>Roseomonas</taxon>
    </lineage>
</organism>
<name>A0ABS4AVF5_9PROT</name>
<protein>
    <recommendedName>
        <fullName evidence="3">AraC family transcriptional regulator</fullName>
    </recommendedName>
</protein>
<dbReference type="EMBL" id="JAGIYZ010000015">
    <property type="protein sequence ID" value="MBP0465348.1"/>
    <property type="molecule type" value="Genomic_DNA"/>
</dbReference>
<keyword evidence="2" id="KW-1185">Reference proteome</keyword>
<reference evidence="1 2" key="1">
    <citation type="submission" date="2021-03" db="EMBL/GenBank/DDBJ databases">
        <authorList>
            <person name="So Y."/>
        </authorList>
    </citation>
    <scope>NUCLEOTIDE SEQUENCE [LARGE SCALE GENOMIC DNA]</scope>
    <source>
        <strain evidence="1 2">PWR1</strain>
    </source>
</reference>
<proteinExistence type="predicted"/>
<comment type="caution">
    <text evidence="1">The sequence shown here is derived from an EMBL/GenBank/DDBJ whole genome shotgun (WGS) entry which is preliminary data.</text>
</comment>
<dbReference type="Proteomes" id="UP000680815">
    <property type="component" value="Unassembled WGS sequence"/>
</dbReference>
<dbReference type="RefSeq" id="WP_209352740.1">
    <property type="nucleotide sequence ID" value="NZ_JAGIYZ010000015.1"/>
</dbReference>
<evidence type="ECO:0000313" key="2">
    <source>
        <dbReference type="Proteomes" id="UP000680815"/>
    </source>
</evidence>